<dbReference type="Pfam" id="PF00589">
    <property type="entry name" value="Phage_integrase"/>
    <property type="match status" value="1"/>
</dbReference>
<keyword evidence="1" id="KW-0238">DNA-binding</keyword>
<dbReference type="GO" id="GO:0003677">
    <property type="term" value="F:DNA binding"/>
    <property type="evidence" value="ECO:0007669"/>
    <property type="project" value="UniProtKB-KW"/>
</dbReference>
<dbReference type="Pfam" id="PF17293">
    <property type="entry name" value="Arm-DNA-bind_5"/>
    <property type="match status" value="1"/>
</dbReference>
<feature type="domain" description="Phage integrase SAM-like" evidence="4">
    <location>
        <begin position="113"/>
        <end position="207"/>
    </location>
</feature>
<sequence>MKYVSFKLWSTEKYLYKDGYAIWLVVRKEGKRKAFSVGLYAYPHQWDENTELFVTDKRVSGLHPDRKHLNEWLTQKKAEIIRIMSKFEDEKIDWTINQFEDVFFNYSKKGKVKDYIENLITTLKDTNHVGNANCYSVTLHMLELFDNKFDEKVFSEIGIKYVKAFDVFLQKRGCKGNTRKYYFKALRATLNKAIQDGEASENTYPFGKGGFNIASLEEETVKRYLPMDCMGKIKSSVMENQTLELTRRLFLFSYYCYGISFIDAALLSKKNIIRYNGGDYIVYKRNKTKEAKKVKAIQIKITPEIQSHLDWFAQNTILIENYLVPIISRSGYQGEQLYNHIRSRFGRNNKNLKELAKQLDITELTLTSYVSRHTMAMTLQDNQVPREIISQILGHNDLSTTNTYLDSFSSGIIDEAVKVL</sequence>
<dbReference type="InterPro" id="IPR002104">
    <property type="entry name" value="Integrase_catalytic"/>
</dbReference>
<dbReference type="Gene3D" id="1.10.150.130">
    <property type="match status" value="1"/>
</dbReference>
<dbReference type="GO" id="GO:0015074">
    <property type="term" value="P:DNA integration"/>
    <property type="evidence" value="ECO:0007669"/>
    <property type="project" value="InterPro"/>
</dbReference>
<accession>A0A5J4QFV5</accession>
<dbReference type="Pfam" id="PF13102">
    <property type="entry name" value="Phage_int_SAM_5"/>
    <property type="match status" value="1"/>
</dbReference>
<dbReference type="AlphaFoldDB" id="A0A5J4QFV5"/>
<protein>
    <submittedName>
        <fullName evidence="6">Tyrosine recombinase XerD</fullName>
    </submittedName>
</protein>
<dbReference type="InterPro" id="IPR010998">
    <property type="entry name" value="Integrase_recombinase_N"/>
</dbReference>
<evidence type="ECO:0000259" key="3">
    <source>
        <dbReference type="Pfam" id="PF00589"/>
    </source>
</evidence>
<reference evidence="6" key="1">
    <citation type="submission" date="2019-03" db="EMBL/GenBank/DDBJ databases">
        <title>Single cell metagenomics reveals metabolic interactions within the superorganism composed of flagellate Streblomastix strix and complex community of Bacteroidetes bacteria on its surface.</title>
        <authorList>
            <person name="Treitli S.C."/>
            <person name="Kolisko M."/>
            <person name="Husnik F."/>
            <person name="Keeling P."/>
            <person name="Hampl V."/>
        </authorList>
    </citation>
    <scope>NUCLEOTIDE SEQUENCE</scope>
    <source>
        <strain evidence="6">STM</strain>
    </source>
</reference>
<keyword evidence="2" id="KW-0233">DNA recombination</keyword>
<dbReference type="EMBL" id="SNRY01003764">
    <property type="protein sequence ID" value="KAA6319821.1"/>
    <property type="molecule type" value="Genomic_DNA"/>
</dbReference>
<evidence type="ECO:0000256" key="2">
    <source>
        <dbReference type="ARBA" id="ARBA00023172"/>
    </source>
</evidence>
<feature type="domain" description="Tyr recombinase" evidence="3">
    <location>
        <begin position="348"/>
        <end position="407"/>
    </location>
</feature>
<dbReference type="InterPro" id="IPR011010">
    <property type="entry name" value="DNA_brk_join_enz"/>
</dbReference>
<name>A0A5J4QFV5_9ZZZZ</name>
<comment type="caution">
    <text evidence="6">The sequence shown here is derived from an EMBL/GenBank/DDBJ whole genome shotgun (WGS) entry which is preliminary data.</text>
</comment>
<evidence type="ECO:0000259" key="5">
    <source>
        <dbReference type="Pfam" id="PF17293"/>
    </source>
</evidence>
<dbReference type="InterPro" id="IPR013762">
    <property type="entry name" value="Integrase-like_cat_sf"/>
</dbReference>
<dbReference type="SUPFAM" id="SSF56349">
    <property type="entry name" value="DNA breaking-rejoining enzymes"/>
    <property type="match status" value="1"/>
</dbReference>
<dbReference type="InterPro" id="IPR025269">
    <property type="entry name" value="SAM-like_dom"/>
</dbReference>
<evidence type="ECO:0000259" key="4">
    <source>
        <dbReference type="Pfam" id="PF13102"/>
    </source>
</evidence>
<evidence type="ECO:0000313" key="6">
    <source>
        <dbReference type="EMBL" id="KAA6319821.1"/>
    </source>
</evidence>
<feature type="domain" description="Arm DNA-binding" evidence="5">
    <location>
        <begin position="17"/>
        <end position="97"/>
    </location>
</feature>
<proteinExistence type="predicted"/>
<dbReference type="Gene3D" id="1.10.443.10">
    <property type="entry name" value="Intergrase catalytic core"/>
    <property type="match status" value="1"/>
</dbReference>
<evidence type="ECO:0000256" key="1">
    <source>
        <dbReference type="ARBA" id="ARBA00023125"/>
    </source>
</evidence>
<dbReference type="GO" id="GO:0006310">
    <property type="term" value="P:DNA recombination"/>
    <property type="evidence" value="ECO:0007669"/>
    <property type="project" value="UniProtKB-KW"/>
</dbReference>
<gene>
    <name evidence="6" type="ORF">EZS27_030327</name>
</gene>
<organism evidence="6">
    <name type="scientific">termite gut metagenome</name>
    <dbReference type="NCBI Taxonomy" id="433724"/>
    <lineage>
        <taxon>unclassified sequences</taxon>
        <taxon>metagenomes</taxon>
        <taxon>organismal metagenomes</taxon>
    </lineage>
</organism>
<dbReference type="InterPro" id="IPR035386">
    <property type="entry name" value="Arm-DNA-bind_5"/>
</dbReference>